<evidence type="ECO:0000259" key="12">
    <source>
        <dbReference type="Pfam" id="PF01593"/>
    </source>
</evidence>
<dbReference type="GO" id="GO:0006783">
    <property type="term" value="P:heme biosynthetic process"/>
    <property type="evidence" value="ECO:0007669"/>
    <property type="project" value="UniProtKB-UniRule"/>
</dbReference>
<feature type="domain" description="Amine oxidase" evidence="12">
    <location>
        <begin position="15"/>
        <end position="465"/>
    </location>
</feature>
<dbReference type="Proteomes" id="UP000525923">
    <property type="component" value="Unassembled WGS sequence"/>
</dbReference>
<dbReference type="SUPFAM" id="SSF54373">
    <property type="entry name" value="FAD-linked reductases, C-terminal domain"/>
    <property type="match status" value="1"/>
</dbReference>
<dbReference type="NCBIfam" id="NF008845">
    <property type="entry name" value="PRK11883.1-5"/>
    <property type="match status" value="1"/>
</dbReference>
<evidence type="ECO:0000256" key="4">
    <source>
        <dbReference type="ARBA" id="ARBA00008310"/>
    </source>
</evidence>
<keyword evidence="8 11" id="KW-0274">FAD</keyword>
<comment type="function">
    <text evidence="11">Involved in coproporphyrin-dependent heme b biosynthesis. Catalyzes the oxidation of coproporphyrinogen III to coproporphyrin III.</text>
</comment>
<keyword evidence="9 11" id="KW-0560">Oxidoreductase</keyword>
<evidence type="ECO:0000256" key="3">
    <source>
        <dbReference type="ARBA" id="ARBA00004744"/>
    </source>
</evidence>
<dbReference type="EC" id="1.3.3.15" evidence="5 11"/>
<dbReference type="PANTHER" id="PTHR42923">
    <property type="entry name" value="PROTOPORPHYRINOGEN OXIDASE"/>
    <property type="match status" value="1"/>
</dbReference>
<accession>A0A7W8FTF8</accession>
<proteinExistence type="inferred from homology"/>
<comment type="caution">
    <text evidence="13">The sequence shown here is derived from an EMBL/GenBank/DDBJ whole genome shotgun (WGS) entry which is preliminary data.</text>
</comment>
<protein>
    <recommendedName>
        <fullName evidence="6 11">Coproporphyrinogen III oxidase</fullName>
        <ecNumber evidence="5 11">1.3.3.15</ecNumber>
    </recommendedName>
</protein>
<dbReference type="AlphaFoldDB" id="A0A7W8FTF8"/>
<organism evidence="13 14">
    <name type="scientific">Planococcus koreensis</name>
    <dbReference type="NCBI Taxonomy" id="112331"/>
    <lineage>
        <taxon>Bacteria</taxon>
        <taxon>Bacillati</taxon>
        <taxon>Bacillota</taxon>
        <taxon>Bacilli</taxon>
        <taxon>Bacillales</taxon>
        <taxon>Caryophanaceae</taxon>
        <taxon>Planococcus</taxon>
    </lineage>
</organism>
<reference evidence="13 14" key="1">
    <citation type="submission" date="2020-08" db="EMBL/GenBank/DDBJ databases">
        <title>Genomic Encyclopedia of Type Strains, Phase IV (KMG-IV): sequencing the most valuable type-strain genomes for metagenomic binning, comparative biology and taxonomic classification.</title>
        <authorList>
            <person name="Goeker M."/>
        </authorList>
    </citation>
    <scope>NUCLEOTIDE SEQUENCE [LARGE SCALE GENOMIC DNA]</scope>
    <source>
        <strain evidence="13 14">DSM 15895</strain>
    </source>
</reference>
<comment type="subcellular location">
    <subcellularLocation>
        <location evidence="11">Cytoplasm</location>
    </subcellularLocation>
</comment>
<comment type="similarity">
    <text evidence="4 11">Belongs to the protoporphyrinogen/coproporphyrinogen oxidase family. Coproporphyrinogen III oxidase subfamily.</text>
</comment>
<dbReference type="SUPFAM" id="SSF51905">
    <property type="entry name" value="FAD/NAD(P)-binding domain"/>
    <property type="match status" value="1"/>
</dbReference>
<evidence type="ECO:0000256" key="9">
    <source>
        <dbReference type="ARBA" id="ARBA00023002"/>
    </source>
</evidence>
<evidence type="ECO:0000256" key="2">
    <source>
        <dbReference type="ARBA" id="ARBA00001974"/>
    </source>
</evidence>
<dbReference type="Pfam" id="PF01593">
    <property type="entry name" value="Amino_oxidase"/>
    <property type="match status" value="1"/>
</dbReference>
<dbReference type="EMBL" id="JACHHE010000006">
    <property type="protein sequence ID" value="MBB5181028.1"/>
    <property type="molecule type" value="Genomic_DNA"/>
</dbReference>
<dbReference type="NCBIfam" id="TIGR00562">
    <property type="entry name" value="proto_IX_ox"/>
    <property type="match status" value="1"/>
</dbReference>
<evidence type="ECO:0000313" key="14">
    <source>
        <dbReference type="Proteomes" id="UP000525923"/>
    </source>
</evidence>
<dbReference type="GO" id="GO:0005737">
    <property type="term" value="C:cytoplasm"/>
    <property type="evidence" value="ECO:0007669"/>
    <property type="project" value="UniProtKB-SubCell"/>
</dbReference>
<comment type="cofactor">
    <cofactor evidence="2 11">
        <name>FAD</name>
        <dbReference type="ChEBI" id="CHEBI:57692"/>
    </cofactor>
</comment>
<evidence type="ECO:0000256" key="11">
    <source>
        <dbReference type="RuleBase" id="RU364052"/>
    </source>
</evidence>
<dbReference type="UniPathway" id="UPA00252"/>
<comment type="catalytic activity">
    <reaction evidence="1">
        <text>coproporphyrinogen III + 3 O2 = coproporphyrin III + 3 H2O2</text>
        <dbReference type="Rhea" id="RHEA:43436"/>
        <dbReference type="ChEBI" id="CHEBI:15379"/>
        <dbReference type="ChEBI" id="CHEBI:16240"/>
        <dbReference type="ChEBI" id="CHEBI:57309"/>
        <dbReference type="ChEBI" id="CHEBI:131725"/>
        <dbReference type="EC" id="1.3.3.15"/>
    </reaction>
    <physiologicalReaction direction="left-to-right" evidence="1">
        <dbReference type="Rhea" id="RHEA:43437"/>
    </physiologicalReaction>
</comment>
<gene>
    <name evidence="13" type="ORF">HNQ44_002473</name>
</gene>
<evidence type="ECO:0000256" key="8">
    <source>
        <dbReference type="ARBA" id="ARBA00022827"/>
    </source>
</evidence>
<evidence type="ECO:0000256" key="6">
    <source>
        <dbReference type="ARBA" id="ARBA00019046"/>
    </source>
</evidence>
<dbReference type="OrthoDB" id="9805195at2"/>
<evidence type="ECO:0000256" key="7">
    <source>
        <dbReference type="ARBA" id="ARBA00022630"/>
    </source>
</evidence>
<keyword evidence="14" id="KW-1185">Reference proteome</keyword>
<dbReference type="Gene3D" id="1.10.3110.10">
    <property type="entry name" value="protoporphyrinogen ix oxidase, domain 3"/>
    <property type="match status" value="1"/>
</dbReference>
<keyword evidence="11" id="KW-0963">Cytoplasm</keyword>
<evidence type="ECO:0000313" key="13">
    <source>
        <dbReference type="EMBL" id="MBB5181028.1"/>
    </source>
</evidence>
<evidence type="ECO:0000256" key="10">
    <source>
        <dbReference type="ARBA" id="ARBA00023133"/>
    </source>
</evidence>
<dbReference type="Gene3D" id="3.90.660.20">
    <property type="entry name" value="Protoporphyrinogen oxidase, mitochondrial, domain 2"/>
    <property type="match status" value="1"/>
</dbReference>
<evidence type="ECO:0000256" key="1">
    <source>
        <dbReference type="ARBA" id="ARBA00001755"/>
    </source>
</evidence>
<comment type="pathway">
    <text evidence="3 11">Porphyrin-containing compound metabolism; protoheme biosynthesis.</text>
</comment>
<sequence length="479" mass="51744">MAEGARKVAVVGGGIAGLSAAYYLQKQARAEGVLLDITLIEAAHRLGGKIQTLRKDGFVIERGPDSFLSRKENMLELAEELGIGGQLLESSSGRGCVMVEDRLHPIPDGSVMGVPTEIGPFLVSDLYSWSGKIRAAGDLVLPKSDTSKDQPLGRFVRRRFGNEVVDNLIEPLFTAIYGGDIDKLSLHATFPAFSDIEQRYGSVICGMKKSGEFDAEEFSANGLGSSQNFKQGMGTIIEALESHLGTCTVLKGVKVEKLEKQNGQTLLSLNNDSAIVVDEVILALPHTRISPLFERYGLLKQLKEMPAASVATVSMAFAVEPHNCLTENAAGFVVARNSDVAITSCAAAHSKWPGHAPEGKMLFKAFIGKVGDETVVDLSDNEIEKTVLADLRKSLNLKGDPEFTVVSRWKEALPQFLVGHHERIEQAKQELNTAFPAIQMIGSSFEGFGLPGCIEQGKLAAQQVIARCPLKHFKAEEAI</sequence>
<keyword evidence="7 11" id="KW-0285">Flavoprotein</keyword>
<dbReference type="PANTHER" id="PTHR42923:SF3">
    <property type="entry name" value="PROTOPORPHYRINOGEN OXIDASE"/>
    <property type="match status" value="1"/>
</dbReference>
<dbReference type="InterPro" id="IPR050464">
    <property type="entry name" value="Zeta_carotene_desat/Oxidored"/>
</dbReference>
<dbReference type="InterPro" id="IPR002937">
    <property type="entry name" value="Amino_oxidase"/>
</dbReference>
<dbReference type="InterPro" id="IPR004572">
    <property type="entry name" value="Protoporphyrinogen_oxidase"/>
</dbReference>
<name>A0A7W8FTF8_9BACL</name>
<dbReference type="GO" id="GO:0004729">
    <property type="term" value="F:oxygen-dependent protoporphyrinogen oxidase activity"/>
    <property type="evidence" value="ECO:0007669"/>
    <property type="project" value="UniProtKB-UniRule"/>
</dbReference>
<keyword evidence="10 11" id="KW-0350">Heme biosynthesis</keyword>
<dbReference type="RefSeq" id="WP_135501002.1">
    <property type="nucleotide sequence ID" value="NZ_JACHHE010000006.1"/>
</dbReference>
<dbReference type="Gene3D" id="3.50.50.60">
    <property type="entry name" value="FAD/NAD(P)-binding domain"/>
    <property type="match status" value="1"/>
</dbReference>
<dbReference type="InterPro" id="IPR036188">
    <property type="entry name" value="FAD/NAD-bd_sf"/>
</dbReference>
<evidence type="ECO:0000256" key="5">
    <source>
        <dbReference type="ARBA" id="ARBA00012402"/>
    </source>
</evidence>